<gene>
    <name evidence="1" type="ORF">FOZG_15920</name>
</gene>
<reference evidence="1" key="1">
    <citation type="submission" date="2011-06" db="EMBL/GenBank/DDBJ databases">
        <title>The Genome Sequence of Fusarium oxysporum Fo47.</title>
        <authorList>
            <consortium name="The Broad Institute Genome Sequencing Platform"/>
            <person name="Ma L.-J."/>
            <person name="Gale L.R."/>
            <person name="Schwartz D.C."/>
            <person name="Zhou S."/>
            <person name="Corby-Kistler H."/>
            <person name="Young S.K."/>
            <person name="Zeng Q."/>
            <person name="Gargeya S."/>
            <person name="Fitzgerald M."/>
            <person name="Haas B."/>
            <person name="Abouelleil A."/>
            <person name="Alvarado L."/>
            <person name="Arachchi H.M."/>
            <person name="Berlin A."/>
            <person name="Brown A."/>
            <person name="Chapman S.B."/>
            <person name="Chen Z."/>
            <person name="Dunbar C."/>
            <person name="Freedman E."/>
            <person name="Gearin G."/>
            <person name="Gellesch M."/>
            <person name="Goldberg J."/>
            <person name="Griggs A."/>
            <person name="Gujja S."/>
            <person name="Heiman D."/>
            <person name="Howarth C."/>
            <person name="Larson L."/>
            <person name="Lui A."/>
            <person name="MacDonald P.J.P."/>
            <person name="Mehta T."/>
            <person name="Montmayeur A."/>
            <person name="Murphy C."/>
            <person name="Neiman D."/>
            <person name="Pearson M."/>
            <person name="Priest M."/>
            <person name="Roberts A."/>
            <person name="Saif S."/>
            <person name="Shea T."/>
            <person name="Shenoy N."/>
            <person name="Sisk P."/>
            <person name="Stolte C."/>
            <person name="Sykes S."/>
            <person name="Wortman J."/>
            <person name="Nusbaum C."/>
            <person name="Birren B."/>
        </authorList>
    </citation>
    <scope>NUCLEOTIDE SEQUENCE [LARGE SCALE GENOMIC DNA]</scope>
    <source>
        <strain evidence="1">Fo47</strain>
    </source>
</reference>
<dbReference type="AlphaFoldDB" id="W9JEE5"/>
<organism evidence="1">
    <name type="scientific">Fusarium oxysporum Fo47</name>
    <dbReference type="NCBI Taxonomy" id="660027"/>
    <lineage>
        <taxon>Eukaryota</taxon>
        <taxon>Fungi</taxon>
        <taxon>Dikarya</taxon>
        <taxon>Ascomycota</taxon>
        <taxon>Pezizomycotina</taxon>
        <taxon>Sordariomycetes</taxon>
        <taxon>Hypocreomycetidae</taxon>
        <taxon>Hypocreales</taxon>
        <taxon>Nectriaceae</taxon>
        <taxon>Fusarium</taxon>
        <taxon>Fusarium oxysporum species complex</taxon>
    </lineage>
</organism>
<name>W9JEE5_FUSOX</name>
<reference evidence="1" key="2">
    <citation type="submission" date="2012-06" db="EMBL/GenBank/DDBJ databases">
        <title>Annotation of the Genome Sequence of Fusarium oxysporum Fo47.</title>
        <authorList>
            <consortium name="The Broad Institute Genomics Platform"/>
            <person name="Ma L.-J."/>
            <person name="Corby-Kistler H."/>
            <person name="Broz K."/>
            <person name="Gale L.R."/>
            <person name="Jonkers W."/>
            <person name="O'Donnell K."/>
            <person name="Ploetz R."/>
            <person name="Steinberg C."/>
            <person name="Schwartz D.C."/>
            <person name="VanEtten H."/>
            <person name="Zhou S."/>
            <person name="Young S.K."/>
            <person name="Zeng Q."/>
            <person name="Gargeya S."/>
            <person name="Fitzgerald M."/>
            <person name="Abouelleil A."/>
            <person name="Alvarado L."/>
            <person name="Chapman S.B."/>
            <person name="Gainer-Dewar J."/>
            <person name="Goldberg J."/>
            <person name="Griggs A."/>
            <person name="Gujja S."/>
            <person name="Hansen M."/>
            <person name="Howarth C."/>
            <person name="Imamovic A."/>
            <person name="Ireland A."/>
            <person name="Larimer J."/>
            <person name="McCowan C."/>
            <person name="Murphy C."/>
            <person name="Pearson M."/>
            <person name="Poon T.W."/>
            <person name="Priest M."/>
            <person name="Roberts A."/>
            <person name="Saif S."/>
            <person name="Shea T."/>
            <person name="Sykes S."/>
            <person name="Wortman J."/>
            <person name="Nusbaum C."/>
            <person name="Birren B."/>
        </authorList>
    </citation>
    <scope>NUCLEOTIDE SEQUENCE</scope>
    <source>
        <strain evidence="1">Fo47</strain>
    </source>
</reference>
<sequence length="42" mass="4985">MRVSIFEYHNGREYNLALRMDRMRKFVMVVGLSIPRCVANPN</sequence>
<dbReference type="HOGENOM" id="CLU_3260551_0_0_1"/>
<protein>
    <submittedName>
        <fullName evidence="1">Uncharacterized protein</fullName>
    </submittedName>
</protein>
<proteinExistence type="predicted"/>
<dbReference type="Proteomes" id="UP000030766">
    <property type="component" value="Unassembled WGS sequence"/>
</dbReference>
<dbReference type="EMBL" id="JH717909">
    <property type="protein sequence ID" value="EWZ30437.1"/>
    <property type="molecule type" value="Genomic_DNA"/>
</dbReference>
<evidence type="ECO:0000313" key="1">
    <source>
        <dbReference type="EMBL" id="EWZ30437.1"/>
    </source>
</evidence>
<dbReference type="VEuPathDB" id="FungiDB:FOZG_15920"/>
<accession>W9JEE5</accession>